<dbReference type="Gene3D" id="3.20.20.80">
    <property type="entry name" value="Glycosidases"/>
    <property type="match status" value="1"/>
</dbReference>
<protein>
    <recommendedName>
        <fullName evidence="5">Glycosyl hydrolase family 30 TIM-barrel domain-containing protein</fullName>
    </recommendedName>
</protein>
<feature type="chain" id="PRO_5042062042" description="Glycosyl hydrolase family 30 TIM-barrel domain-containing protein" evidence="4">
    <location>
        <begin position="23"/>
        <end position="353"/>
    </location>
</feature>
<organism evidence="6 7">
    <name type="scientific">Cymbomonas tetramitiformis</name>
    <dbReference type="NCBI Taxonomy" id="36881"/>
    <lineage>
        <taxon>Eukaryota</taxon>
        <taxon>Viridiplantae</taxon>
        <taxon>Chlorophyta</taxon>
        <taxon>Pyramimonadophyceae</taxon>
        <taxon>Pyramimonadales</taxon>
        <taxon>Pyramimonadaceae</taxon>
        <taxon>Cymbomonas</taxon>
    </lineage>
</organism>
<dbReference type="InterPro" id="IPR017853">
    <property type="entry name" value="GH"/>
</dbReference>
<name>A0AAE0L1Z1_9CHLO</name>
<dbReference type="Proteomes" id="UP001190700">
    <property type="component" value="Unassembled WGS sequence"/>
</dbReference>
<dbReference type="PANTHER" id="PTHR11069:SF23">
    <property type="entry name" value="LYSOSOMAL ACID GLUCOSYLCERAMIDASE"/>
    <property type="match status" value="1"/>
</dbReference>
<keyword evidence="2 4" id="KW-0732">Signal</keyword>
<feature type="domain" description="Glycosyl hydrolase family 30 TIM-barrel" evidence="5">
    <location>
        <begin position="97"/>
        <end position="260"/>
    </location>
</feature>
<feature type="non-terminal residue" evidence="6">
    <location>
        <position position="353"/>
    </location>
</feature>
<dbReference type="EMBL" id="LGRX02011463">
    <property type="protein sequence ID" value="KAK3268937.1"/>
    <property type="molecule type" value="Genomic_DNA"/>
</dbReference>
<dbReference type="GO" id="GO:0016020">
    <property type="term" value="C:membrane"/>
    <property type="evidence" value="ECO:0007669"/>
    <property type="project" value="GOC"/>
</dbReference>
<evidence type="ECO:0000313" key="7">
    <source>
        <dbReference type="Proteomes" id="UP001190700"/>
    </source>
</evidence>
<comment type="caution">
    <text evidence="6">The sequence shown here is derived from an EMBL/GenBank/DDBJ whole genome shotgun (WGS) entry which is preliminary data.</text>
</comment>
<feature type="signal peptide" evidence="4">
    <location>
        <begin position="1"/>
        <end position="22"/>
    </location>
</feature>
<proteinExistence type="inferred from homology"/>
<comment type="similarity">
    <text evidence="1">Belongs to the glycosyl hydrolase 30 family.</text>
</comment>
<gene>
    <name evidence="6" type="ORF">CYMTET_22585</name>
</gene>
<dbReference type="Pfam" id="PF02055">
    <property type="entry name" value="Glyco_hydro_30"/>
    <property type="match status" value="1"/>
</dbReference>
<reference evidence="6 7" key="1">
    <citation type="journal article" date="2015" name="Genome Biol. Evol.">
        <title>Comparative Genomics of a Bacterivorous Green Alga Reveals Evolutionary Causalities and Consequences of Phago-Mixotrophic Mode of Nutrition.</title>
        <authorList>
            <person name="Burns J.A."/>
            <person name="Paasch A."/>
            <person name="Narechania A."/>
            <person name="Kim E."/>
        </authorList>
    </citation>
    <scope>NUCLEOTIDE SEQUENCE [LARGE SCALE GENOMIC DNA]</scope>
    <source>
        <strain evidence="6 7">PLY_AMNH</strain>
    </source>
</reference>
<sequence length="353" mass="38997">MVSLQLCTRVALFLVSALLVQGDDARCLNSALDEDHRDMRRFASVEGGNRWFQTPIPKPNGDPVTSVKEAPPISKKTAYNFNALLQLKDSFRQTFLGVGAMLTQSSAYTLLRLKERDCKLYWKTLLELFSCELDDNHGCLNVLSLPISANHFIVETSYFTMDDVVGDWSLEKVPPSVKRHLGYQMQVILDIRRIKEDVKIIAVPYSAPTWMKDGTSSDKAWETGHLAKAMVNTYASMLAKILQKLANTGIRVYGLSLQYNAILPETTGGEQHNSHPAMAMDPATSILLAAAIKTHLAAAGLDHLVVRTPGPRSLSRDAHMRQGPLPELTILVVVCSRTKGEQPRGLISAQCVP</sequence>
<evidence type="ECO:0000256" key="2">
    <source>
        <dbReference type="ARBA" id="ARBA00022729"/>
    </source>
</evidence>
<dbReference type="GO" id="GO:0006680">
    <property type="term" value="P:glucosylceramide catabolic process"/>
    <property type="evidence" value="ECO:0007669"/>
    <property type="project" value="TreeGrafter"/>
</dbReference>
<evidence type="ECO:0000259" key="5">
    <source>
        <dbReference type="Pfam" id="PF02055"/>
    </source>
</evidence>
<evidence type="ECO:0000256" key="1">
    <source>
        <dbReference type="ARBA" id="ARBA00005382"/>
    </source>
</evidence>
<evidence type="ECO:0000313" key="6">
    <source>
        <dbReference type="EMBL" id="KAK3268937.1"/>
    </source>
</evidence>
<dbReference type="SUPFAM" id="SSF51445">
    <property type="entry name" value="(Trans)glycosidases"/>
    <property type="match status" value="1"/>
</dbReference>
<dbReference type="PANTHER" id="PTHR11069">
    <property type="entry name" value="GLUCOSYLCERAMIDASE"/>
    <property type="match status" value="1"/>
</dbReference>
<evidence type="ECO:0000256" key="4">
    <source>
        <dbReference type="SAM" id="SignalP"/>
    </source>
</evidence>
<keyword evidence="3" id="KW-0378">Hydrolase</keyword>
<dbReference type="InterPro" id="IPR001139">
    <property type="entry name" value="Glyco_hydro_30"/>
</dbReference>
<dbReference type="GO" id="GO:0004348">
    <property type="term" value="F:glucosylceramidase activity"/>
    <property type="evidence" value="ECO:0007669"/>
    <property type="project" value="InterPro"/>
</dbReference>
<dbReference type="InterPro" id="IPR033453">
    <property type="entry name" value="Glyco_hydro_30_TIM-barrel"/>
</dbReference>
<accession>A0AAE0L1Z1</accession>
<evidence type="ECO:0000256" key="3">
    <source>
        <dbReference type="ARBA" id="ARBA00022801"/>
    </source>
</evidence>
<keyword evidence="7" id="KW-1185">Reference proteome</keyword>
<dbReference type="AlphaFoldDB" id="A0AAE0L1Z1"/>